<proteinExistence type="predicted"/>
<dbReference type="EMBL" id="CAXLJM020000140">
    <property type="protein sequence ID" value="CAL8140678.1"/>
    <property type="molecule type" value="Genomic_DNA"/>
</dbReference>
<evidence type="ECO:0000313" key="1">
    <source>
        <dbReference type="EMBL" id="CAL8140678.1"/>
    </source>
</evidence>
<reference evidence="1 2" key="1">
    <citation type="submission" date="2024-08" db="EMBL/GenBank/DDBJ databases">
        <authorList>
            <person name="Cucini C."/>
            <person name="Frati F."/>
        </authorList>
    </citation>
    <scope>NUCLEOTIDE SEQUENCE [LARGE SCALE GENOMIC DNA]</scope>
</reference>
<organism evidence="1 2">
    <name type="scientific">Orchesella dallaii</name>
    <dbReference type="NCBI Taxonomy" id="48710"/>
    <lineage>
        <taxon>Eukaryota</taxon>
        <taxon>Metazoa</taxon>
        <taxon>Ecdysozoa</taxon>
        <taxon>Arthropoda</taxon>
        <taxon>Hexapoda</taxon>
        <taxon>Collembola</taxon>
        <taxon>Entomobryomorpha</taxon>
        <taxon>Entomobryoidea</taxon>
        <taxon>Orchesellidae</taxon>
        <taxon>Orchesellinae</taxon>
        <taxon>Orchesella</taxon>
    </lineage>
</organism>
<name>A0ABP1S0K2_9HEXA</name>
<evidence type="ECO:0000313" key="2">
    <source>
        <dbReference type="Proteomes" id="UP001642540"/>
    </source>
</evidence>
<comment type="caution">
    <text evidence="1">The sequence shown here is derived from an EMBL/GenBank/DDBJ whole genome shotgun (WGS) entry which is preliminary data.</text>
</comment>
<gene>
    <name evidence="1" type="ORF">ODALV1_LOCUS28370</name>
</gene>
<accession>A0ABP1S0K2</accession>
<dbReference type="Proteomes" id="UP001642540">
    <property type="component" value="Unassembled WGS sequence"/>
</dbReference>
<keyword evidence="2" id="KW-1185">Reference proteome</keyword>
<protein>
    <recommendedName>
        <fullName evidence="3">F-box domain-containing protein</fullName>
    </recommendedName>
</protein>
<evidence type="ECO:0008006" key="3">
    <source>
        <dbReference type="Google" id="ProtNLM"/>
    </source>
</evidence>
<sequence>MTFPQPDAYDIWMYIFELLGDEDKINFANSSSILHGWVERKLTPLLFAKEAPLLRGYAPLETLMGIRQVSSKCRQSIDADLSSHHSNIWLEFESAAHENKNIAPIQTVFRSSIAIQTFLAEMADESQNPFPSRSVSFVLKDGWDFALTSYGIARVEGRFWETCIDLLQRYGEHILYIEFRCVFGPIMYAATAAKLMRSLSLVPNIKSLVIQGSIDGTERFVKEYFLNNPPPRLLNLETIRMRRMGEIMTENVLRYCCVPANIKRVSIAGFNRQSLPDEIYGFCNLEMLEASVNNRSLERLGESGNVPPLREYHGGEPLSWRSIESNNPMLFRSLRAFSSSLYKIRIAGSFNAAFSQLVSPGAQLCFPNLRILSFESYSGSLDFLVQFAKISRLEFDQHPSQGVMVGLVVLDGYQVKKSNLWSLLPELKNIVLSGRTYWRAQEQRGSELEARGDECWDIW</sequence>